<proteinExistence type="predicted"/>
<evidence type="ECO:0000313" key="2">
    <source>
        <dbReference type="Proteomes" id="UP001364695"/>
    </source>
</evidence>
<organism evidence="1 2">
    <name type="scientific">Amphibiibacter pelophylacis</name>
    <dbReference type="NCBI Taxonomy" id="1799477"/>
    <lineage>
        <taxon>Bacteria</taxon>
        <taxon>Pseudomonadati</taxon>
        <taxon>Pseudomonadota</taxon>
        <taxon>Betaproteobacteria</taxon>
        <taxon>Burkholderiales</taxon>
        <taxon>Sphaerotilaceae</taxon>
        <taxon>Amphibiibacter</taxon>
    </lineage>
</organism>
<name>A0ACC6P3R6_9BURK</name>
<sequence length="281" mass="31253">MPHQVLNDGRRIPSLGLGVWDIAQDETAAAVLQALELGYRHIDTAAAYGNERGVGQALVQSGLPRDEVFITTKVWNTHHGREKATASVHQSLERLGLDSVDLLLIHWPCPVLGLTTETWETLIDLQQQGLARSIGVSNFEPAHISALVKATGVRPVVNQIELHPQFQNRAAFEFNRQNAIITQAWSPLARAGDVLRDPLIAQMAARYGKSPAQVVLRWHLQEGRVVFPKSSNAERQRENLQVFDFQLTREDLQAIRAMDTGQRLFADPNDSPYLEPLTPGT</sequence>
<reference evidence="1" key="1">
    <citation type="submission" date="2023-10" db="EMBL/GenBank/DDBJ databases">
        <title>Amphibacter perezi, gen. nov., sp. nov. a novel taxa of the family Comamonadaceae, class Betaproteobacteria isolated from the skin microbiota of Pelophylax perezi from different populations.</title>
        <authorList>
            <person name="Costa S."/>
            <person name="Proenca D.N."/>
            <person name="Lopes I."/>
            <person name="Morais P.V."/>
        </authorList>
    </citation>
    <scope>NUCLEOTIDE SEQUENCE</scope>
    <source>
        <strain evidence="1">SL12-8</strain>
    </source>
</reference>
<dbReference type="EMBL" id="JAWDIE010000011">
    <property type="protein sequence ID" value="MEJ7138469.1"/>
    <property type="molecule type" value="Genomic_DNA"/>
</dbReference>
<dbReference type="Proteomes" id="UP001364695">
    <property type="component" value="Unassembled WGS sequence"/>
</dbReference>
<evidence type="ECO:0000313" key="1">
    <source>
        <dbReference type="EMBL" id="MEJ7138469.1"/>
    </source>
</evidence>
<accession>A0ACC6P3R6</accession>
<comment type="caution">
    <text evidence="1">The sequence shown here is derived from an EMBL/GenBank/DDBJ whole genome shotgun (WGS) entry which is preliminary data.</text>
</comment>
<protein>
    <submittedName>
        <fullName evidence="1">Aldo/keto reductase</fullName>
    </submittedName>
</protein>
<gene>
    <name evidence="1" type="ORF">RV045_08505</name>
</gene>
<keyword evidence="2" id="KW-1185">Reference proteome</keyword>